<evidence type="ECO:0000256" key="1">
    <source>
        <dbReference type="ARBA" id="ARBA00001946"/>
    </source>
</evidence>
<evidence type="ECO:0000313" key="23">
    <source>
        <dbReference type="EMBL" id="NXP02555.1"/>
    </source>
</evidence>
<comment type="pathway">
    <text evidence="3">Protein modification; protein glycosylation.</text>
</comment>
<keyword evidence="9 23" id="KW-0808">Transferase</keyword>
<dbReference type="GO" id="GO:0046872">
    <property type="term" value="F:metal ion binding"/>
    <property type="evidence" value="ECO:0007669"/>
    <property type="project" value="UniProtKB-KW"/>
</dbReference>
<keyword evidence="8" id="KW-0328">Glycosyltransferase</keyword>
<keyword evidence="10 21" id="KW-0812">Transmembrane</keyword>
<feature type="non-terminal residue" evidence="23">
    <location>
        <position position="1"/>
    </location>
</feature>
<feature type="transmembrane region" description="Helical" evidence="21">
    <location>
        <begin position="277"/>
        <end position="295"/>
    </location>
</feature>
<dbReference type="OrthoDB" id="10262326at2759"/>
<evidence type="ECO:0000256" key="13">
    <source>
        <dbReference type="ARBA" id="ARBA00022842"/>
    </source>
</evidence>
<keyword evidence="12" id="KW-0256">Endoplasmic reticulum</keyword>
<evidence type="ECO:0000256" key="19">
    <source>
        <dbReference type="ARBA" id="ARBA00044717"/>
    </source>
</evidence>
<organism evidence="23 24">
    <name type="scientific">Thinocorus orbignyianus</name>
    <dbReference type="NCBI Taxonomy" id="161742"/>
    <lineage>
        <taxon>Eukaryota</taxon>
        <taxon>Metazoa</taxon>
        <taxon>Chordata</taxon>
        <taxon>Craniata</taxon>
        <taxon>Vertebrata</taxon>
        <taxon>Euteleostomi</taxon>
        <taxon>Archelosauria</taxon>
        <taxon>Archosauria</taxon>
        <taxon>Dinosauria</taxon>
        <taxon>Saurischia</taxon>
        <taxon>Theropoda</taxon>
        <taxon>Coelurosauria</taxon>
        <taxon>Aves</taxon>
        <taxon>Neognathae</taxon>
        <taxon>Neoaves</taxon>
        <taxon>Aequornithes</taxon>
        <taxon>Ciconiiformes</taxon>
        <taxon>Thinocoridae</taxon>
        <taxon>Thinocorus</taxon>
    </lineage>
</organism>
<comment type="catalytic activity">
    <reaction evidence="20">
        <text>a di-trans,poly-cis-dolichyl phosphate + UDP-N-acetyl-alpha-D-glucosamine = an N-acetyl-alpha-D-glucosaminyl-diphospho-di-trans,poly-cis-dolichol + UMP</text>
        <dbReference type="Rhea" id="RHEA:13289"/>
        <dbReference type="Rhea" id="RHEA-COMP:19498"/>
        <dbReference type="Rhea" id="RHEA-COMP:19507"/>
        <dbReference type="ChEBI" id="CHEBI:57683"/>
        <dbReference type="ChEBI" id="CHEBI:57705"/>
        <dbReference type="ChEBI" id="CHEBI:57865"/>
        <dbReference type="ChEBI" id="CHEBI:58427"/>
        <dbReference type="EC" id="2.7.8.15"/>
    </reaction>
    <physiologicalReaction direction="left-to-right" evidence="20">
        <dbReference type="Rhea" id="RHEA:13290"/>
    </physiologicalReaction>
</comment>
<evidence type="ECO:0000256" key="20">
    <source>
        <dbReference type="ARBA" id="ARBA00045078"/>
    </source>
</evidence>
<feature type="transmembrane region" description="Helical" evidence="21">
    <location>
        <begin position="119"/>
        <end position="138"/>
    </location>
</feature>
<evidence type="ECO:0000256" key="3">
    <source>
        <dbReference type="ARBA" id="ARBA00004922"/>
    </source>
</evidence>
<evidence type="ECO:0000256" key="17">
    <source>
        <dbReference type="ARBA" id="ARBA00029567"/>
    </source>
</evidence>
<feature type="non-terminal residue" evidence="23">
    <location>
        <position position="441"/>
    </location>
</feature>
<evidence type="ECO:0000256" key="7">
    <source>
        <dbReference type="ARBA" id="ARBA00017659"/>
    </source>
</evidence>
<comment type="subcellular location">
    <subcellularLocation>
        <location evidence="2">Endoplasmic reticulum membrane</location>
        <topology evidence="2">Multi-pass membrane protein</topology>
    </subcellularLocation>
</comment>
<dbReference type="InterPro" id="IPR048439">
    <property type="entry name" value="DPAGT1_ins"/>
</dbReference>
<dbReference type="GO" id="GO:0006488">
    <property type="term" value="P:dolichol-linked oligosaccharide biosynthetic process"/>
    <property type="evidence" value="ECO:0007669"/>
    <property type="project" value="InterPro"/>
</dbReference>
<comment type="similarity">
    <text evidence="4">Belongs to the glycosyltransferase 4 family.</text>
</comment>
<feature type="domain" description="DPAGT1 insertion" evidence="22">
    <location>
        <begin position="351"/>
        <end position="393"/>
    </location>
</feature>
<gene>
    <name evidence="23" type="primary">Dpagt1</name>
    <name evidence="23" type="ORF">THIORB_R10630</name>
</gene>
<evidence type="ECO:0000256" key="12">
    <source>
        <dbReference type="ARBA" id="ARBA00022824"/>
    </source>
</evidence>
<protein>
    <recommendedName>
        <fullName evidence="7">UDP-N-acetylglucosamine--dolichyl-phosphate N-acetylglucosaminephosphotransferase</fullName>
        <ecNumber evidence="6">2.7.8.15</ecNumber>
    </recommendedName>
    <alternativeName>
        <fullName evidence="17">GlcNAc-1-P transferase</fullName>
    </alternativeName>
    <alternativeName>
        <fullName evidence="18">N-acetylglucosamine-1-phosphate transferase</fullName>
    </alternativeName>
</protein>
<dbReference type="GO" id="GO:0005789">
    <property type="term" value="C:endoplasmic reticulum membrane"/>
    <property type="evidence" value="ECO:0007669"/>
    <property type="project" value="UniProtKB-SubCell"/>
</dbReference>
<comment type="cofactor">
    <cofactor evidence="1">
        <name>Mg(2+)</name>
        <dbReference type="ChEBI" id="CHEBI:18420"/>
    </cofactor>
</comment>
<evidence type="ECO:0000256" key="11">
    <source>
        <dbReference type="ARBA" id="ARBA00022723"/>
    </source>
</evidence>
<keyword evidence="13" id="KW-0460">Magnesium</keyword>
<evidence type="ECO:0000256" key="5">
    <source>
        <dbReference type="ARBA" id="ARBA00011738"/>
    </source>
</evidence>
<feature type="transmembrane region" description="Helical" evidence="21">
    <location>
        <begin position="219"/>
        <end position="235"/>
    </location>
</feature>
<evidence type="ECO:0000313" key="24">
    <source>
        <dbReference type="Proteomes" id="UP000565698"/>
    </source>
</evidence>
<comment type="function">
    <text evidence="19">UDP-N-acetylglucosamine--dolichyl-phosphate N-acetylglucosaminephosphotransferase that operates in the biosynthetic pathway of dolichol-linked oligosaccharides, the glycan precursors employed in protein asparagine (N)-glycosylation. The assembly of dolichol-linked oligosaccharides begins on the cytosolic side of the endoplasmic reticulum membrane and finishes in its lumen. The sequential addition of sugars to dolichol pyrophosphate produces dolichol-linked oligosaccharides containing fourteen sugars, including two GlcNAcs, nine mannoses and three glucoses. Once assembled, the oligosaccharide is transferred from the lipid to nascent proteins by oligosaccharyltransferases. Catalyzes the initial step of dolichol-linked oligosaccharide biosynthesis, transfering GlcNAc-1-P from cytosolic UDP-GlcNAc onto the carrier lipid dolichyl phosphate (P-dolichol), yielding GlcNAc-P-P-dolichol embedded in the cytoplasmic leaflet of the endoplasmic reticulum membrane.</text>
</comment>
<feature type="transmembrane region" description="Helical" evidence="21">
    <location>
        <begin position="55"/>
        <end position="74"/>
    </location>
</feature>
<evidence type="ECO:0000256" key="8">
    <source>
        <dbReference type="ARBA" id="ARBA00022676"/>
    </source>
</evidence>
<dbReference type="PANTHER" id="PTHR10571">
    <property type="entry name" value="UDP-N-ACETYLGLUCOSAMINE--DOLICHYL-PHOSPHATE N-ACETYLGLUCOSAMINEPHOSPHOTRANSFERASE"/>
    <property type="match status" value="1"/>
</dbReference>
<dbReference type="GO" id="GO:0016757">
    <property type="term" value="F:glycosyltransferase activity"/>
    <property type="evidence" value="ECO:0007669"/>
    <property type="project" value="UniProtKB-KW"/>
</dbReference>
<keyword evidence="15 21" id="KW-0472">Membrane</keyword>
<evidence type="ECO:0000256" key="16">
    <source>
        <dbReference type="ARBA" id="ARBA00023180"/>
    </source>
</evidence>
<dbReference type="UniPathway" id="UPA00378"/>
<keyword evidence="24" id="KW-1185">Reference proteome</keyword>
<proteinExistence type="inferred from homology"/>
<dbReference type="Pfam" id="PF00953">
    <property type="entry name" value="Glycos_transf_4"/>
    <property type="match status" value="1"/>
</dbReference>
<keyword evidence="11" id="KW-0479">Metal-binding</keyword>
<reference evidence="23 24" key="1">
    <citation type="submission" date="2019-09" db="EMBL/GenBank/DDBJ databases">
        <title>Bird 10,000 Genomes (B10K) Project - Family phase.</title>
        <authorList>
            <person name="Zhang G."/>
        </authorList>
    </citation>
    <scope>NUCLEOTIDE SEQUENCE [LARGE SCALE GENOMIC DNA]</scope>
    <source>
        <strain evidence="23">B10K-DU-002-47</strain>
        <tissue evidence="23">Muscle</tissue>
    </source>
</reference>
<dbReference type="Proteomes" id="UP000565698">
    <property type="component" value="Unassembled WGS sequence"/>
</dbReference>
<dbReference type="EMBL" id="VXBW01000255">
    <property type="protein sequence ID" value="NXP02555.1"/>
    <property type="molecule type" value="Genomic_DNA"/>
</dbReference>
<accession>A0A7L1WXD8</accession>
<evidence type="ECO:0000256" key="4">
    <source>
        <dbReference type="ARBA" id="ARBA00009317"/>
    </source>
</evidence>
<evidence type="ECO:0000256" key="18">
    <source>
        <dbReference type="ARBA" id="ARBA00033238"/>
    </source>
</evidence>
<keyword evidence="14 21" id="KW-1133">Transmembrane helix</keyword>
<dbReference type="EC" id="2.7.8.15" evidence="6"/>
<dbReference type="GO" id="GO:0003975">
    <property type="term" value="F:UDP-N-acetylglucosamine-dolichyl-phosphate N-acetylglucosaminephosphotransferase activity"/>
    <property type="evidence" value="ECO:0007669"/>
    <property type="project" value="UniProtKB-EC"/>
</dbReference>
<evidence type="ECO:0000256" key="10">
    <source>
        <dbReference type="ARBA" id="ARBA00022692"/>
    </source>
</evidence>
<feature type="transmembrane region" description="Helical" evidence="21">
    <location>
        <begin position="247"/>
        <end position="265"/>
    </location>
</feature>
<feature type="transmembrane region" description="Helical" evidence="21">
    <location>
        <begin position="6"/>
        <end position="30"/>
    </location>
</feature>
<feature type="transmembrane region" description="Helical" evidence="21">
    <location>
        <begin position="412"/>
        <end position="434"/>
    </location>
</feature>
<evidence type="ECO:0000256" key="15">
    <source>
        <dbReference type="ARBA" id="ARBA00023136"/>
    </source>
</evidence>
<dbReference type="InterPro" id="IPR000715">
    <property type="entry name" value="Glycosyl_transferase_4"/>
</dbReference>
<sequence>MAGWPAVPLLVNLGGSLLGFAATLTLIPAFKDRFLAARLFGEDLNKASRRPVPEAQGVISGAVFLIILFCFIPVPFLRCFVEEQCAAFPHDEVRPAGSAAGTGWARPPMTRVPFSVPQFVELIGSLLAICCMIFLGFADDVLNLPWRHKLLLPTMASLPLLMVYFTSFGNTTIVVPKPFRVLLGMHLDLGILYYVYMGMLAVFCTNAINILAGINGIEAGQSLVIAASIIIFNIVELNGDYREDHIFSLYFMIPFFFTTLGLFYHNWYPSRVFVGDTFCYFAGMTFAVVGILGHFSKTMLLFFIPQVLNFLYSLPQLFHIIPCPRHRLPRLNFFNVSFRLNPRTGKLEMSYSKFKTKSLSALGTYALKAVKILHVVDVRSGTDEDGEYTECNNMTLINFVIKLIGPTHERNLTLLLLLIQVLGSTIAFSIRYQLVRLFYDV</sequence>
<dbReference type="CDD" id="cd06855">
    <property type="entry name" value="GT_GPT_euk"/>
    <property type="match status" value="1"/>
</dbReference>
<evidence type="ECO:0000259" key="22">
    <source>
        <dbReference type="Pfam" id="PF21383"/>
    </source>
</evidence>
<evidence type="ECO:0000256" key="2">
    <source>
        <dbReference type="ARBA" id="ARBA00004477"/>
    </source>
</evidence>
<name>A0A7L1WXD8_9AVES</name>
<comment type="caution">
    <text evidence="23">The sequence shown here is derived from an EMBL/GenBank/DDBJ whole genome shotgun (WGS) entry which is preliminary data.</text>
</comment>
<dbReference type="InterPro" id="IPR033895">
    <property type="entry name" value="GPT"/>
</dbReference>
<dbReference type="PANTHER" id="PTHR10571:SF0">
    <property type="entry name" value="UDP-N-ACETYLGLUCOSAMINE--DOLICHYL-PHOSPHATE N-ACETYLGLUCOSAMINEPHOSPHOTRANSFERASE"/>
    <property type="match status" value="1"/>
</dbReference>
<keyword evidence="16" id="KW-0325">Glycoprotein</keyword>
<evidence type="ECO:0000256" key="9">
    <source>
        <dbReference type="ARBA" id="ARBA00022679"/>
    </source>
</evidence>
<feature type="transmembrane region" description="Helical" evidence="21">
    <location>
        <begin position="191"/>
        <end position="212"/>
    </location>
</feature>
<comment type="subunit">
    <text evidence="5">Homodimer.</text>
</comment>
<evidence type="ECO:0000256" key="21">
    <source>
        <dbReference type="SAM" id="Phobius"/>
    </source>
</evidence>
<evidence type="ECO:0000256" key="6">
    <source>
        <dbReference type="ARBA" id="ARBA00013225"/>
    </source>
</evidence>
<dbReference type="AlphaFoldDB" id="A0A7L1WXD8"/>
<dbReference type="Pfam" id="PF21383">
    <property type="entry name" value="DPAGT1_ins"/>
    <property type="match status" value="1"/>
</dbReference>
<evidence type="ECO:0000256" key="14">
    <source>
        <dbReference type="ARBA" id="ARBA00022989"/>
    </source>
</evidence>